<comment type="catalytic activity">
    <reaction evidence="17">
        <text>1-octadecanoyl-2-(5Z,8Z,11Z,14Z)-eicosatetraenoyl-sn-glycero-3-phospho-1D-myo-inositol 4,5-bisphosphate + ATP = 1-octadecanoyl-2-(5Z,8Z,11Z,14Z-eicosatetraenoyl)-sn-glycero-3-phospho-(1D-myo-inositol 3,4,5-triphosphate) + ADP + H(+)</text>
        <dbReference type="Rhea" id="RHEA:43396"/>
        <dbReference type="ChEBI" id="CHEBI:15378"/>
        <dbReference type="ChEBI" id="CHEBI:30616"/>
        <dbReference type="ChEBI" id="CHEBI:77137"/>
        <dbReference type="ChEBI" id="CHEBI:83243"/>
        <dbReference type="ChEBI" id="CHEBI:456216"/>
    </reaction>
    <physiologicalReaction direction="left-to-right" evidence="17">
        <dbReference type="Rhea" id="RHEA:43397"/>
    </physiologicalReaction>
</comment>
<evidence type="ECO:0000256" key="14">
    <source>
        <dbReference type="ARBA" id="ARBA00023985"/>
    </source>
</evidence>
<evidence type="ECO:0000256" key="11">
    <source>
        <dbReference type="ARBA" id="ARBA00022840"/>
    </source>
</evidence>
<dbReference type="PROSITE" id="PS51546">
    <property type="entry name" value="PI3K_RBD"/>
    <property type="match status" value="1"/>
</dbReference>
<evidence type="ECO:0000256" key="17">
    <source>
        <dbReference type="ARBA" id="ARBA00051347"/>
    </source>
</evidence>
<dbReference type="PROSITE" id="PS51545">
    <property type="entry name" value="PIK_HELICAL"/>
    <property type="match status" value="1"/>
</dbReference>
<protein>
    <recommendedName>
        <fullName evidence="19">Phosphatidylinositol 4,5-bisphosphate 3-kinase catalytic subunit alpha isoform</fullName>
        <ecNumber evidence="4">2.7.1.137</ecNumber>
        <ecNumber evidence="3">2.7.1.153</ecNumber>
        <ecNumber evidence="5">2.7.11.1</ecNumber>
    </recommendedName>
    <alternativeName>
        <fullName evidence="22">Phosphatidylinositol 4,5-bisphosphate 3-kinase 110 kDa catalytic subunit alpha</fullName>
    </alternativeName>
    <alternativeName>
        <fullName evidence="21">Phosphoinositide-3-kinase catalytic alpha polypeptide</fullName>
    </alternativeName>
    <alternativeName>
        <fullName evidence="20">Serine/threonine protein kinase PIK3CA</fullName>
    </alternativeName>
</protein>
<feature type="domain" description="PI3K/PI4K catalytic" evidence="24">
    <location>
        <begin position="743"/>
        <end position="1029"/>
    </location>
</feature>
<dbReference type="GO" id="GO:0004674">
    <property type="term" value="F:protein serine/threonine kinase activity"/>
    <property type="evidence" value="ECO:0007669"/>
    <property type="project" value="UniProtKB-KW"/>
</dbReference>
<comment type="catalytic activity">
    <reaction evidence="14">
        <text>a 1,2-diacyl-sn-glycero-3-phospho-(1D-myo-inositol) + ATP = a 1,2-diacyl-sn-glycero-3-phospho-(1D-myo-inositol-3-phosphate) + ADP + H(+)</text>
        <dbReference type="Rhea" id="RHEA:12709"/>
        <dbReference type="ChEBI" id="CHEBI:15378"/>
        <dbReference type="ChEBI" id="CHEBI:30616"/>
        <dbReference type="ChEBI" id="CHEBI:57880"/>
        <dbReference type="ChEBI" id="CHEBI:58088"/>
        <dbReference type="ChEBI" id="CHEBI:456216"/>
        <dbReference type="EC" id="2.7.1.137"/>
    </reaction>
    <physiologicalReaction direction="left-to-right" evidence="14">
        <dbReference type="Rhea" id="RHEA:12710"/>
    </physiologicalReaction>
</comment>
<dbReference type="SMART" id="SM00143">
    <property type="entry name" value="PI3K_p85B"/>
    <property type="match status" value="1"/>
</dbReference>
<dbReference type="GO" id="GO:0046934">
    <property type="term" value="F:1-phosphatidylinositol-4,5-bisphosphate 3-kinase activity"/>
    <property type="evidence" value="ECO:0007669"/>
    <property type="project" value="UniProtKB-EC"/>
</dbReference>
<evidence type="ECO:0000256" key="3">
    <source>
        <dbReference type="ARBA" id="ARBA00012010"/>
    </source>
</evidence>
<dbReference type="Gene3D" id="3.30.1010.10">
    <property type="entry name" value="Phosphatidylinositol 3-kinase Catalytic Subunit, Chain A, domain 4"/>
    <property type="match status" value="1"/>
</dbReference>
<keyword evidence="6" id="KW-0723">Serine/threonine-protein kinase</keyword>
<dbReference type="PANTHER" id="PTHR10048:SF111">
    <property type="entry name" value="PHOSPHATIDYLINOSITOL 3-KINASE AGE-1"/>
    <property type="match status" value="1"/>
</dbReference>
<dbReference type="EC" id="2.7.1.137" evidence="4"/>
<dbReference type="SUPFAM" id="SSF48371">
    <property type="entry name" value="ARM repeat"/>
    <property type="match status" value="1"/>
</dbReference>
<dbReference type="SMART" id="SM00144">
    <property type="entry name" value="PI3K_rbd"/>
    <property type="match status" value="1"/>
</dbReference>
<evidence type="ECO:0000256" key="18">
    <source>
        <dbReference type="ARBA" id="ARBA00065166"/>
    </source>
</evidence>
<evidence type="ECO:0000256" key="9">
    <source>
        <dbReference type="ARBA" id="ARBA00022741"/>
    </source>
</evidence>
<evidence type="ECO:0000256" key="13">
    <source>
        <dbReference type="ARBA" id="ARBA00023981"/>
    </source>
</evidence>
<dbReference type="Gene3D" id="1.25.40.70">
    <property type="entry name" value="Phosphatidylinositol 3-kinase, accessory domain (PIK)"/>
    <property type="match status" value="1"/>
</dbReference>
<evidence type="ECO:0000256" key="7">
    <source>
        <dbReference type="ARBA" id="ARBA00022657"/>
    </source>
</evidence>
<dbReference type="Pfam" id="PF00792">
    <property type="entry name" value="PI3K_C2"/>
    <property type="match status" value="1"/>
</dbReference>
<evidence type="ECO:0000259" key="26">
    <source>
        <dbReference type="PROSITE" id="PS51545"/>
    </source>
</evidence>
<dbReference type="GO" id="GO:0043491">
    <property type="term" value="P:phosphatidylinositol 3-kinase/protein kinase B signal transduction"/>
    <property type="evidence" value="ECO:0007669"/>
    <property type="project" value="TreeGrafter"/>
</dbReference>
<dbReference type="Gene3D" id="2.60.40.150">
    <property type="entry name" value="C2 domain"/>
    <property type="match status" value="1"/>
</dbReference>
<dbReference type="CDD" id="cd05165">
    <property type="entry name" value="PI3Kc_I"/>
    <property type="match status" value="1"/>
</dbReference>
<dbReference type="InterPro" id="IPR018936">
    <property type="entry name" value="PI3/4_kinase_CS"/>
</dbReference>
<dbReference type="SUPFAM" id="SSF56112">
    <property type="entry name" value="Protein kinase-like (PK-like)"/>
    <property type="match status" value="1"/>
</dbReference>
<dbReference type="FunFam" id="2.60.40.150:FF:000041">
    <property type="entry name" value="Phosphatidylinositol 4,5-bisphosphate 3-kinase catalytic subunit"/>
    <property type="match status" value="1"/>
</dbReference>
<dbReference type="InterPro" id="IPR002420">
    <property type="entry name" value="PI3K-type_C2_dom"/>
</dbReference>
<dbReference type="SMART" id="SM00146">
    <property type="entry name" value="PI3Kc"/>
    <property type="match status" value="1"/>
</dbReference>
<dbReference type="EC" id="2.7.11.1" evidence="5"/>
<evidence type="ECO:0000259" key="27">
    <source>
        <dbReference type="PROSITE" id="PS51546"/>
    </source>
</evidence>
<dbReference type="SMART" id="SM00142">
    <property type="entry name" value="PI3K_C2"/>
    <property type="match status" value="1"/>
</dbReference>
<dbReference type="GO" id="GO:0016303">
    <property type="term" value="F:1-phosphatidylinositol-3-kinase activity"/>
    <property type="evidence" value="ECO:0007669"/>
    <property type="project" value="UniProtKB-EC"/>
</dbReference>
<reference evidence="29" key="1">
    <citation type="journal article" date="2016" name="Ticks Tick Borne Dis.">
        <title>De novo assembly and annotation of the salivary gland transcriptome of Rhipicephalus appendiculatus male and female ticks during blood feeding.</title>
        <authorList>
            <person name="de Castro M.H."/>
            <person name="de Klerk D."/>
            <person name="Pienaar R."/>
            <person name="Latif A.A."/>
            <person name="Rees D.J."/>
            <person name="Mans B.J."/>
        </authorList>
    </citation>
    <scope>NUCLEOTIDE SEQUENCE</scope>
    <source>
        <tissue evidence="29">Salivary glands</tissue>
    </source>
</reference>
<comment type="catalytic activity">
    <reaction evidence="13">
        <text>a 1,2-diacyl-sn-glycero-3-phospho-(1D-myo-inositol-4,5-bisphosphate) + ATP = a 1,2-diacyl-sn-glycero-3-phospho-(1D-myo-inositol-3,4,5-trisphosphate) + ADP + H(+)</text>
        <dbReference type="Rhea" id="RHEA:21292"/>
        <dbReference type="ChEBI" id="CHEBI:15378"/>
        <dbReference type="ChEBI" id="CHEBI:30616"/>
        <dbReference type="ChEBI" id="CHEBI:57836"/>
        <dbReference type="ChEBI" id="CHEBI:58456"/>
        <dbReference type="ChEBI" id="CHEBI:456216"/>
        <dbReference type="EC" id="2.7.1.153"/>
    </reaction>
    <physiologicalReaction direction="left-to-right" evidence="13">
        <dbReference type="Rhea" id="RHEA:21293"/>
    </physiologicalReaction>
</comment>
<feature type="domain" description="PI3K-ABD" evidence="25">
    <location>
        <begin position="14"/>
        <end position="103"/>
    </location>
</feature>
<dbReference type="InterPro" id="IPR011009">
    <property type="entry name" value="Kinase-like_dom_sf"/>
</dbReference>
<dbReference type="PANTHER" id="PTHR10048">
    <property type="entry name" value="PHOSPHATIDYLINOSITOL KINASE"/>
    <property type="match status" value="1"/>
</dbReference>
<dbReference type="GO" id="GO:0005886">
    <property type="term" value="C:plasma membrane"/>
    <property type="evidence" value="ECO:0007669"/>
    <property type="project" value="TreeGrafter"/>
</dbReference>
<dbReference type="GO" id="GO:0005524">
    <property type="term" value="F:ATP binding"/>
    <property type="evidence" value="ECO:0007669"/>
    <property type="project" value="UniProtKB-KW"/>
</dbReference>
<dbReference type="InterPro" id="IPR000341">
    <property type="entry name" value="PI3K_Ras-bd_dom"/>
</dbReference>
<keyword evidence="11" id="KW-0067">ATP-binding</keyword>
<dbReference type="GO" id="GO:0016477">
    <property type="term" value="P:cell migration"/>
    <property type="evidence" value="ECO:0007669"/>
    <property type="project" value="TreeGrafter"/>
</dbReference>
<dbReference type="GO" id="GO:0005942">
    <property type="term" value="C:phosphatidylinositol 3-kinase complex"/>
    <property type="evidence" value="ECO:0007669"/>
    <property type="project" value="TreeGrafter"/>
</dbReference>
<dbReference type="SUPFAM" id="SSF49562">
    <property type="entry name" value="C2 domain (Calcium/lipid-binding domain, CaLB)"/>
    <property type="match status" value="1"/>
</dbReference>
<evidence type="ECO:0000256" key="2">
    <source>
        <dbReference type="ARBA" id="ARBA00005189"/>
    </source>
</evidence>
<dbReference type="InterPro" id="IPR000403">
    <property type="entry name" value="PI3/4_kinase_cat_dom"/>
</dbReference>
<evidence type="ECO:0000256" key="22">
    <source>
        <dbReference type="ARBA" id="ARBA00083121"/>
    </source>
</evidence>
<comment type="similarity">
    <text evidence="23">Belongs to the PI3/PI4-kinase family.</text>
</comment>
<dbReference type="PROSITE" id="PS00916">
    <property type="entry name" value="PI3_4_KINASE_2"/>
    <property type="match status" value="1"/>
</dbReference>
<dbReference type="FunFam" id="1.10.1070.11:FF:000006">
    <property type="entry name" value="Phosphatidylinositol 4,5-bisphosphate 3-kinase catalytic subunit"/>
    <property type="match status" value="1"/>
</dbReference>
<dbReference type="GO" id="GO:0006909">
    <property type="term" value="P:phagocytosis"/>
    <property type="evidence" value="ECO:0007669"/>
    <property type="project" value="UniProtKB-KW"/>
</dbReference>
<dbReference type="FunFam" id="3.30.1010.10:FF:000007">
    <property type="entry name" value="Phosphatidylinositol 4,5-bisphosphate 3-kinase catalytic subunit"/>
    <property type="match status" value="1"/>
</dbReference>
<dbReference type="Pfam" id="PF02192">
    <property type="entry name" value="PI3K_p85B"/>
    <property type="match status" value="1"/>
</dbReference>
<keyword evidence="10 29" id="KW-0418">Kinase</keyword>
<dbReference type="InterPro" id="IPR003113">
    <property type="entry name" value="PI3K_ABD"/>
</dbReference>
<dbReference type="Pfam" id="PF00794">
    <property type="entry name" value="PI3K_rbd"/>
    <property type="match status" value="1"/>
</dbReference>
<evidence type="ECO:0000256" key="21">
    <source>
        <dbReference type="ARBA" id="ARBA00078524"/>
    </source>
</evidence>
<dbReference type="GO" id="GO:0106310">
    <property type="term" value="F:protein serine kinase activity"/>
    <property type="evidence" value="ECO:0007669"/>
    <property type="project" value="RHEA"/>
</dbReference>
<comment type="pathway">
    <text evidence="2">Lipid metabolism.</text>
</comment>
<dbReference type="EC" id="2.7.1.153" evidence="3"/>
<dbReference type="InterPro" id="IPR036940">
    <property type="entry name" value="PI3/4_kinase_cat_sf"/>
</dbReference>
<evidence type="ECO:0000256" key="1">
    <source>
        <dbReference type="ARBA" id="ARBA00004805"/>
    </source>
</evidence>
<dbReference type="SUPFAM" id="SSF54236">
    <property type="entry name" value="Ubiquitin-like"/>
    <property type="match status" value="1"/>
</dbReference>
<comment type="subunit">
    <text evidence="18">Heterodimer of a catalytic subunit PIK3CA and a p85 regulatory subunit (PIK3R1, PIK3R2 or PIK3R3). Interacts with IRS1 in nuclear extracts. Interacts with RUFY3. Interacts with RASD2. Interacts with APPL1. Interacts with HRAS and KRAS. Interaction with HRAS/KRAS is required for PI3K pathway signaling and cell proliferation stimulated by EGF and FGF2. Interacts with FAM83B; activates the PI3K/AKT signaling cascade.</text>
</comment>
<dbReference type="GO" id="GO:0048015">
    <property type="term" value="P:phosphatidylinositol-mediated signaling"/>
    <property type="evidence" value="ECO:0007669"/>
    <property type="project" value="TreeGrafter"/>
</dbReference>
<comment type="catalytic activity">
    <reaction evidence="15">
        <text>L-seryl-[protein] + ATP = O-phospho-L-seryl-[protein] + ADP + H(+)</text>
        <dbReference type="Rhea" id="RHEA:17989"/>
        <dbReference type="Rhea" id="RHEA-COMP:9863"/>
        <dbReference type="Rhea" id="RHEA-COMP:11604"/>
        <dbReference type="ChEBI" id="CHEBI:15378"/>
        <dbReference type="ChEBI" id="CHEBI:29999"/>
        <dbReference type="ChEBI" id="CHEBI:30616"/>
        <dbReference type="ChEBI" id="CHEBI:83421"/>
        <dbReference type="ChEBI" id="CHEBI:456216"/>
        <dbReference type="EC" id="2.7.11.1"/>
    </reaction>
    <physiologicalReaction direction="left-to-right" evidence="15">
        <dbReference type="Rhea" id="RHEA:17990"/>
    </physiologicalReaction>
</comment>
<feature type="domain" description="PIK helical" evidence="26">
    <location>
        <begin position="497"/>
        <end position="673"/>
    </location>
</feature>
<dbReference type="InterPro" id="IPR042236">
    <property type="entry name" value="PI3K_accessory_sf"/>
</dbReference>
<dbReference type="FunFam" id="1.25.40.70:FF:000001">
    <property type="entry name" value="Phosphatidylinositol 4,5-bisphosphate 3-kinase catalytic subunit"/>
    <property type="match status" value="1"/>
</dbReference>
<dbReference type="AlphaFoldDB" id="A0A131YXN4"/>
<keyword evidence="7" id="KW-0037">Angiogenesis</keyword>
<dbReference type="InterPro" id="IPR001263">
    <property type="entry name" value="PI3K_accessory_dom"/>
</dbReference>
<dbReference type="InterPro" id="IPR016024">
    <property type="entry name" value="ARM-type_fold"/>
</dbReference>
<evidence type="ECO:0000256" key="12">
    <source>
        <dbReference type="ARBA" id="ARBA00022907"/>
    </source>
</evidence>
<dbReference type="Pfam" id="PF00613">
    <property type="entry name" value="PI3Ka"/>
    <property type="match status" value="1"/>
</dbReference>
<evidence type="ECO:0000259" key="25">
    <source>
        <dbReference type="PROSITE" id="PS51544"/>
    </source>
</evidence>
<dbReference type="GO" id="GO:0035005">
    <property type="term" value="F:1-phosphatidylinositol-4-phosphate 3-kinase activity"/>
    <property type="evidence" value="ECO:0007669"/>
    <property type="project" value="TreeGrafter"/>
</dbReference>
<dbReference type="GO" id="GO:0005737">
    <property type="term" value="C:cytoplasm"/>
    <property type="evidence" value="ECO:0007669"/>
    <property type="project" value="UniProtKB-ARBA"/>
</dbReference>
<evidence type="ECO:0000313" key="29">
    <source>
        <dbReference type="EMBL" id="JAP83737.1"/>
    </source>
</evidence>
<dbReference type="PROSITE" id="PS51544">
    <property type="entry name" value="PI3K_ABD"/>
    <property type="match status" value="1"/>
</dbReference>
<keyword evidence="9" id="KW-0547">Nucleotide-binding</keyword>
<evidence type="ECO:0000256" key="4">
    <source>
        <dbReference type="ARBA" id="ARBA00012073"/>
    </source>
</evidence>
<evidence type="ECO:0000256" key="15">
    <source>
        <dbReference type="ARBA" id="ARBA00048977"/>
    </source>
</evidence>
<evidence type="ECO:0000256" key="5">
    <source>
        <dbReference type="ARBA" id="ARBA00012513"/>
    </source>
</evidence>
<evidence type="ECO:0000259" key="28">
    <source>
        <dbReference type="PROSITE" id="PS51547"/>
    </source>
</evidence>
<keyword evidence="12" id="KW-0581">Phagocytosis</keyword>
<keyword evidence="8" id="KW-0808">Transferase</keyword>
<dbReference type="InterPro" id="IPR015433">
    <property type="entry name" value="PI3/4_kinase"/>
</dbReference>
<dbReference type="EMBL" id="GEDV01004820">
    <property type="protein sequence ID" value="JAP83737.1"/>
    <property type="molecule type" value="Transcribed_RNA"/>
</dbReference>
<dbReference type="Gene3D" id="3.10.20.770">
    <property type="match status" value="1"/>
</dbReference>
<evidence type="ECO:0000256" key="23">
    <source>
        <dbReference type="PROSITE-ProRule" id="PRU00880"/>
    </source>
</evidence>
<evidence type="ECO:0000256" key="8">
    <source>
        <dbReference type="ARBA" id="ARBA00022679"/>
    </source>
</evidence>
<evidence type="ECO:0000256" key="6">
    <source>
        <dbReference type="ARBA" id="ARBA00022527"/>
    </source>
</evidence>
<dbReference type="InterPro" id="IPR035892">
    <property type="entry name" value="C2_domain_sf"/>
</dbReference>
<organism evidence="29">
    <name type="scientific">Rhipicephalus appendiculatus</name>
    <name type="common">Brown ear tick</name>
    <dbReference type="NCBI Taxonomy" id="34631"/>
    <lineage>
        <taxon>Eukaryota</taxon>
        <taxon>Metazoa</taxon>
        <taxon>Ecdysozoa</taxon>
        <taxon>Arthropoda</taxon>
        <taxon>Chelicerata</taxon>
        <taxon>Arachnida</taxon>
        <taxon>Acari</taxon>
        <taxon>Parasitiformes</taxon>
        <taxon>Ixodida</taxon>
        <taxon>Ixodoidea</taxon>
        <taxon>Ixodidae</taxon>
        <taxon>Rhipicephalinae</taxon>
        <taxon>Rhipicephalus</taxon>
        <taxon>Rhipicephalus</taxon>
    </lineage>
</organism>
<dbReference type="Pfam" id="PF00454">
    <property type="entry name" value="PI3_PI4_kinase"/>
    <property type="match status" value="1"/>
</dbReference>
<comment type="catalytic activity">
    <reaction evidence="16">
        <text>1,2-dioctanoyl-sn-glycero-3-phospho-(1D-myo-inositol-4,5-bisphosphate) + ATP = 1,2-dioctanoyl-sn-glycero-3-phospho-(1D-myo-inositol-3,4,5-trisphosphate) + ADP + H(+)</text>
        <dbReference type="Rhea" id="RHEA:55632"/>
        <dbReference type="ChEBI" id="CHEBI:15378"/>
        <dbReference type="ChEBI" id="CHEBI:30616"/>
        <dbReference type="ChEBI" id="CHEBI:83416"/>
        <dbReference type="ChEBI" id="CHEBI:83419"/>
        <dbReference type="ChEBI" id="CHEBI:456216"/>
    </reaction>
    <physiologicalReaction direction="left-to-right" evidence="16">
        <dbReference type="Rhea" id="RHEA:55633"/>
    </physiologicalReaction>
</comment>
<accession>A0A131YXN4</accession>
<sequence length="1043" mass="120686">MPPSSGELWGYPIMPNTIVVDCLLPTGIIIPLTCSRDATLESIKEDLWENAQKYPLYRHLGEPSSYIFVSITREGDKEEFYDEYRRLCDLHLFQPILKVVEPKGNTEEKKLNSEIRLAVGGCAHEFDNMKDSEVIDFRRNILSVCKDAVDTRNTGSEECRASYVYPPEIESSEELPANLERKLDKGLVMVCVWGLSETGEKQKHTLEVHKDTVPEAVIREAILKKLKCSRHSREEQVAMAQEHQHNYLLKVCGVNQYLLKSYPLCRYKYIRTCIAKGEIPQLMLMLKDAVYKAIPPSNYITPSYVRRNPSLSATQPTVSLYKVDESFRVKILGASYVNVKDVDKIYVRVGIYHGTEALCPFRDTEHVSHSNPKWDELLEFQMYIPDIPRSARLCVSICAVSQRKKREERCAIAWGNVSLFDYKSVLLSGRVNLHLWPVPKGMDELLNPLGSTGSNPNREAPCLVIELDRFSGQVVFPTMEQIEEYASFVSPLESMGEESPENWTENDKDQIHEIIKRDPLSEILEQEKMLLWRMRYYCYTVPNSLPKLLDASKWNCRDHVAQLYRLLKKWKRVSPETALELLDCKYADMFVRKYAVEWLDGLSDELLSQYLLQLVQVLKYEPYLENDLGKFLIRRSLLNYNIGHFFFWHLKSEMHDPSVAVRFGLLLEGFCRGIGTHLKSVVRQVGALEKLTQLTDSLKERKDDTPKERLKFLIEQFSKPDFLEALQHFPSPLNNSCILGDLIVNECRILDSAKKPLWLLWKNPDHLAEQILDHHEIIFKNGDDLRQDMLTLQVIRIMDSIWQKEGLDLRMMPYACLSTGKHVGMIEVVRNAKTVMNIQKKGGRMAAFQVDSTQLHKWIRDKNKGDRYKQAIETFTLSCAGYCVATFILGIGDRNPDNIMVNEEGQIFHIDFGHFLGHFKKKFGINRERVPFVLTEDFLHVIARGQENPRKSKEFQSFQELCGKAYLLLHRHANLLITLFTMMLSTGIPELQSIDDIGYLRKTLQVEKPEEQALEYFQNQFFEAYGGAWTTKVDWFFHSVKHF</sequence>
<dbReference type="PROSITE" id="PS00915">
    <property type="entry name" value="PI3_4_KINASE_1"/>
    <property type="match status" value="1"/>
</dbReference>
<proteinExistence type="inferred from homology"/>
<dbReference type="PROSITE" id="PS51547">
    <property type="entry name" value="C2_PI3K"/>
    <property type="match status" value="1"/>
</dbReference>
<evidence type="ECO:0000256" key="20">
    <source>
        <dbReference type="ARBA" id="ARBA00076072"/>
    </source>
</evidence>
<dbReference type="Gene3D" id="1.10.1070.11">
    <property type="entry name" value="Phosphatidylinositol 3-/4-kinase, catalytic domain"/>
    <property type="match status" value="1"/>
</dbReference>
<dbReference type="PROSITE" id="PS50290">
    <property type="entry name" value="PI3_4_KINASE_3"/>
    <property type="match status" value="1"/>
</dbReference>
<dbReference type="InterPro" id="IPR029071">
    <property type="entry name" value="Ubiquitin-like_domsf"/>
</dbReference>
<name>A0A131YXN4_RHIAP</name>
<feature type="domain" description="C2 PI3K-type" evidence="28">
    <location>
        <begin position="323"/>
        <end position="477"/>
    </location>
</feature>
<evidence type="ECO:0000259" key="24">
    <source>
        <dbReference type="PROSITE" id="PS50290"/>
    </source>
</evidence>
<dbReference type="SMART" id="SM00145">
    <property type="entry name" value="PI3Ka"/>
    <property type="match status" value="1"/>
</dbReference>
<evidence type="ECO:0000256" key="19">
    <source>
        <dbReference type="ARBA" id="ARBA00073893"/>
    </source>
</evidence>
<feature type="domain" description="PI3K-RBD" evidence="27">
    <location>
        <begin position="185"/>
        <end position="286"/>
    </location>
</feature>
<comment type="pathway">
    <text evidence="1">Phospholipid metabolism; phosphatidylinositol phosphate biosynthesis.</text>
</comment>
<evidence type="ECO:0000256" key="16">
    <source>
        <dbReference type="ARBA" id="ARBA00050641"/>
    </source>
</evidence>
<evidence type="ECO:0000256" key="10">
    <source>
        <dbReference type="ARBA" id="ARBA00022777"/>
    </source>
</evidence>
<dbReference type="FunFam" id="3.10.20.770:FF:000005">
    <property type="entry name" value="Phosphatidylinositol 4,5-bisphosphate 3-kinase catalytic subunit"/>
    <property type="match status" value="1"/>
</dbReference>